<accession>A0A6M0RFM8</accession>
<sequence>MLLKYNPRKVQPAAQGVRYLDGVPIRPGINYDLSEGQIETIKAHPSLSRYEEWGAIEWVKGGGEVEAKPEAKSEADKLARLGALDDLTVDEAEKIVDVEHDVDLLQAWANRDKRVTLRNAINQRISEVQEGRA</sequence>
<protein>
    <submittedName>
        <fullName evidence="1">Uncharacterized protein</fullName>
    </submittedName>
</protein>
<evidence type="ECO:0000313" key="2">
    <source>
        <dbReference type="Proteomes" id="UP000481033"/>
    </source>
</evidence>
<dbReference type="RefSeq" id="WP_163696778.1">
    <property type="nucleotide sequence ID" value="NZ_QXHD01000004.1"/>
</dbReference>
<reference evidence="1 2" key="1">
    <citation type="journal article" date="2020" name="Microb. Ecol.">
        <title>Ecogenomics of the Marine Benthic Filamentous Cyanobacterium Adonisia.</title>
        <authorList>
            <person name="Walter J.M."/>
            <person name="Coutinho F.H."/>
            <person name="Leomil L."/>
            <person name="Hargreaves P.I."/>
            <person name="Campeao M.E."/>
            <person name="Vieira V.V."/>
            <person name="Silva B.S."/>
            <person name="Fistarol G.O."/>
            <person name="Salomon P.S."/>
            <person name="Sawabe T."/>
            <person name="Mino S."/>
            <person name="Hosokawa M."/>
            <person name="Miyashita H."/>
            <person name="Maruyama F."/>
            <person name="van Verk M.C."/>
            <person name="Dutilh B.E."/>
            <person name="Thompson C.C."/>
            <person name="Thompson F.L."/>
        </authorList>
    </citation>
    <scope>NUCLEOTIDE SEQUENCE [LARGE SCALE GENOMIC DNA]</scope>
    <source>
        <strain evidence="1 2">CCMR0081</strain>
    </source>
</reference>
<keyword evidence="2" id="KW-1185">Reference proteome</keyword>
<gene>
    <name evidence="1" type="ORF">DXZ20_04870</name>
</gene>
<dbReference type="AlphaFoldDB" id="A0A6M0RFM8"/>
<proteinExistence type="predicted"/>
<dbReference type="EMBL" id="QXHD01000004">
    <property type="protein sequence ID" value="NEZ55025.1"/>
    <property type="molecule type" value="Genomic_DNA"/>
</dbReference>
<organism evidence="1 2">
    <name type="scientific">Adonisia turfae CCMR0081</name>
    <dbReference type="NCBI Taxonomy" id="2292702"/>
    <lineage>
        <taxon>Bacteria</taxon>
        <taxon>Bacillati</taxon>
        <taxon>Cyanobacteriota</taxon>
        <taxon>Adonisia</taxon>
        <taxon>Adonisia turfae</taxon>
    </lineage>
</organism>
<evidence type="ECO:0000313" key="1">
    <source>
        <dbReference type="EMBL" id="NEZ55025.1"/>
    </source>
</evidence>
<name>A0A6M0RFM8_9CYAN</name>
<comment type="caution">
    <text evidence="1">The sequence shown here is derived from an EMBL/GenBank/DDBJ whole genome shotgun (WGS) entry which is preliminary data.</text>
</comment>
<dbReference type="Proteomes" id="UP000481033">
    <property type="component" value="Unassembled WGS sequence"/>
</dbReference>